<evidence type="ECO:0000313" key="3">
    <source>
        <dbReference type="Proteomes" id="UP001233999"/>
    </source>
</evidence>
<keyword evidence="3" id="KW-1185">Reference proteome</keyword>
<comment type="caution">
    <text evidence="2">The sequence shown here is derived from an EMBL/GenBank/DDBJ whole genome shotgun (WGS) entry which is preliminary data.</text>
</comment>
<protein>
    <submittedName>
        <fullName evidence="2">Uncharacterized protein</fullName>
    </submittedName>
</protein>
<sequence length="85" mass="9829">AASVLSTKIQNIVYPILLTLKIIFVVTWTITVLWKWYIAHKITAILFQKRVTLEIRSTKIQGLCFDPREVNLVAIILELIIFFGK</sequence>
<dbReference type="AlphaFoldDB" id="A0AAD7ZPW5"/>
<keyword evidence="1" id="KW-0812">Transmembrane</keyword>
<feature type="transmembrane region" description="Helical" evidence="1">
    <location>
        <begin position="12"/>
        <end position="34"/>
    </location>
</feature>
<feature type="non-terminal residue" evidence="2">
    <location>
        <position position="1"/>
    </location>
</feature>
<gene>
    <name evidence="2" type="ORF">L9F63_021315</name>
</gene>
<dbReference type="Proteomes" id="UP001233999">
    <property type="component" value="Unassembled WGS sequence"/>
</dbReference>
<reference evidence="2" key="1">
    <citation type="journal article" date="2023" name="IScience">
        <title>Live-bearing cockroach genome reveals convergent evolutionary mechanisms linked to viviparity in insects and beyond.</title>
        <authorList>
            <person name="Fouks B."/>
            <person name="Harrison M.C."/>
            <person name="Mikhailova A.A."/>
            <person name="Marchal E."/>
            <person name="English S."/>
            <person name="Carruthers M."/>
            <person name="Jennings E.C."/>
            <person name="Chiamaka E.L."/>
            <person name="Frigard R.A."/>
            <person name="Pippel M."/>
            <person name="Attardo G.M."/>
            <person name="Benoit J.B."/>
            <person name="Bornberg-Bauer E."/>
            <person name="Tobe S.S."/>
        </authorList>
    </citation>
    <scope>NUCLEOTIDE SEQUENCE</scope>
    <source>
        <strain evidence="2">Stay&amp;Tobe</strain>
    </source>
</reference>
<reference evidence="2" key="2">
    <citation type="submission" date="2023-05" db="EMBL/GenBank/DDBJ databases">
        <authorList>
            <person name="Fouks B."/>
        </authorList>
    </citation>
    <scope>NUCLEOTIDE SEQUENCE</scope>
    <source>
        <strain evidence="2">Stay&amp;Tobe</strain>
        <tissue evidence="2">Testes</tissue>
    </source>
</reference>
<name>A0AAD7ZPW5_DIPPU</name>
<feature type="non-terminal residue" evidence="2">
    <location>
        <position position="85"/>
    </location>
</feature>
<organism evidence="2 3">
    <name type="scientific">Diploptera punctata</name>
    <name type="common">Pacific beetle cockroach</name>
    <dbReference type="NCBI Taxonomy" id="6984"/>
    <lineage>
        <taxon>Eukaryota</taxon>
        <taxon>Metazoa</taxon>
        <taxon>Ecdysozoa</taxon>
        <taxon>Arthropoda</taxon>
        <taxon>Hexapoda</taxon>
        <taxon>Insecta</taxon>
        <taxon>Pterygota</taxon>
        <taxon>Neoptera</taxon>
        <taxon>Polyneoptera</taxon>
        <taxon>Dictyoptera</taxon>
        <taxon>Blattodea</taxon>
        <taxon>Blaberoidea</taxon>
        <taxon>Blaberidae</taxon>
        <taxon>Diplopterinae</taxon>
        <taxon>Diploptera</taxon>
    </lineage>
</organism>
<evidence type="ECO:0000256" key="1">
    <source>
        <dbReference type="SAM" id="Phobius"/>
    </source>
</evidence>
<proteinExistence type="predicted"/>
<evidence type="ECO:0000313" key="2">
    <source>
        <dbReference type="EMBL" id="KAJ9584356.1"/>
    </source>
</evidence>
<dbReference type="EMBL" id="JASPKZ010007428">
    <property type="protein sequence ID" value="KAJ9584356.1"/>
    <property type="molecule type" value="Genomic_DNA"/>
</dbReference>
<keyword evidence="1" id="KW-1133">Transmembrane helix</keyword>
<accession>A0AAD7ZPW5</accession>
<keyword evidence="1" id="KW-0472">Membrane</keyword>